<sequence>MPSTTRPYRGLSAEQRKAQRRARLLEAGLDLLGTAGCERATMTAICSRAKLTERYFYESFRSREQLLLAVVDQVADEVRSTVLAAVETAPDEPHARARVAISAFVDLLTADPRKGRAAIVESAAAETLRPRRHELLREFADLIVTQARSLYGTAAHAPPRDEINALLFVGGLAELLTAWLGNEIVATPADIIEAGTEQLAAALHR</sequence>
<dbReference type="OrthoDB" id="3783612at2"/>
<dbReference type="Proteomes" id="UP000253495">
    <property type="component" value="Unassembled WGS sequence"/>
</dbReference>
<gene>
    <name evidence="4" type="ORF">DFQ14_102537</name>
</gene>
<evidence type="ECO:0000313" key="4">
    <source>
        <dbReference type="EMBL" id="RCW46234.1"/>
    </source>
</evidence>
<keyword evidence="1 2" id="KW-0238">DNA-binding</keyword>
<dbReference type="EMBL" id="QPJC01000002">
    <property type="protein sequence ID" value="RCW46234.1"/>
    <property type="molecule type" value="Genomic_DNA"/>
</dbReference>
<name>A0A368VVV3_9ACTN</name>
<feature type="domain" description="HTH tetR-type" evidence="3">
    <location>
        <begin position="18"/>
        <end position="78"/>
    </location>
</feature>
<feature type="DNA-binding region" description="H-T-H motif" evidence="2">
    <location>
        <begin position="41"/>
        <end position="60"/>
    </location>
</feature>
<dbReference type="RefSeq" id="WP_114452019.1">
    <property type="nucleotide sequence ID" value="NZ_QPJC01000002.1"/>
</dbReference>
<dbReference type="SUPFAM" id="SSF46689">
    <property type="entry name" value="Homeodomain-like"/>
    <property type="match status" value="1"/>
</dbReference>
<reference evidence="4 5" key="1">
    <citation type="submission" date="2018-07" db="EMBL/GenBank/DDBJ databases">
        <title>Genomic Encyclopedia of Type Strains, Phase III (KMG-III): the genomes of soil and plant-associated and newly described type strains.</title>
        <authorList>
            <person name="Whitman W."/>
        </authorList>
    </citation>
    <scope>NUCLEOTIDE SEQUENCE [LARGE SCALE GENOMIC DNA]</scope>
    <source>
        <strain evidence="4 5">CECT 8575</strain>
    </source>
</reference>
<dbReference type="PANTHER" id="PTHR43479">
    <property type="entry name" value="ACREF/ENVCD OPERON REPRESSOR-RELATED"/>
    <property type="match status" value="1"/>
</dbReference>
<dbReference type="InterPro" id="IPR001647">
    <property type="entry name" value="HTH_TetR"/>
</dbReference>
<accession>A0A368VVV3</accession>
<comment type="caution">
    <text evidence="4">The sequence shown here is derived from an EMBL/GenBank/DDBJ whole genome shotgun (WGS) entry which is preliminary data.</text>
</comment>
<dbReference type="GO" id="GO:0003677">
    <property type="term" value="F:DNA binding"/>
    <property type="evidence" value="ECO:0007669"/>
    <property type="project" value="UniProtKB-UniRule"/>
</dbReference>
<organism evidence="4 5">
    <name type="scientific">Halopolyspora algeriensis</name>
    <dbReference type="NCBI Taxonomy" id="1500506"/>
    <lineage>
        <taxon>Bacteria</taxon>
        <taxon>Bacillati</taxon>
        <taxon>Actinomycetota</taxon>
        <taxon>Actinomycetes</taxon>
        <taxon>Actinomycetes incertae sedis</taxon>
        <taxon>Halopolyspora</taxon>
    </lineage>
</organism>
<dbReference type="Gene3D" id="1.10.357.10">
    <property type="entry name" value="Tetracycline Repressor, domain 2"/>
    <property type="match status" value="1"/>
</dbReference>
<proteinExistence type="predicted"/>
<evidence type="ECO:0000259" key="3">
    <source>
        <dbReference type="PROSITE" id="PS50977"/>
    </source>
</evidence>
<dbReference type="InterPro" id="IPR050624">
    <property type="entry name" value="HTH-type_Tx_Regulator"/>
</dbReference>
<evidence type="ECO:0000256" key="2">
    <source>
        <dbReference type="PROSITE-ProRule" id="PRU00335"/>
    </source>
</evidence>
<keyword evidence="5" id="KW-1185">Reference proteome</keyword>
<dbReference type="Pfam" id="PF00440">
    <property type="entry name" value="TetR_N"/>
    <property type="match status" value="1"/>
</dbReference>
<dbReference type="PANTHER" id="PTHR43479:SF11">
    <property type="entry name" value="ACREF_ENVCD OPERON REPRESSOR-RELATED"/>
    <property type="match status" value="1"/>
</dbReference>
<dbReference type="InterPro" id="IPR009057">
    <property type="entry name" value="Homeodomain-like_sf"/>
</dbReference>
<protein>
    <submittedName>
        <fullName evidence="4">TetR family transcriptional regulator</fullName>
    </submittedName>
</protein>
<dbReference type="PROSITE" id="PS50977">
    <property type="entry name" value="HTH_TETR_2"/>
    <property type="match status" value="1"/>
</dbReference>
<evidence type="ECO:0000256" key="1">
    <source>
        <dbReference type="ARBA" id="ARBA00023125"/>
    </source>
</evidence>
<evidence type="ECO:0000313" key="5">
    <source>
        <dbReference type="Proteomes" id="UP000253495"/>
    </source>
</evidence>
<dbReference type="AlphaFoldDB" id="A0A368VVV3"/>